<evidence type="ECO:0000313" key="2">
    <source>
        <dbReference type="EMBL" id="TGY68523.1"/>
    </source>
</evidence>
<proteinExistence type="predicted"/>
<feature type="transmembrane region" description="Helical" evidence="1">
    <location>
        <begin position="12"/>
        <end position="32"/>
    </location>
</feature>
<dbReference type="RefSeq" id="WP_135952294.1">
    <property type="nucleotide sequence ID" value="NZ_CAOOJZ010000021.1"/>
</dbReference>
<keyword evidence="1" id="KW-0472">Membrane</keyword>
<gene>
    <name evidence="2" type="ORF">E5339_16115</name>
</gene>
<feature type="transmembrane region" description="Helical" evidence="1">
    <location>
        <begin position="103"/>
        <end position="126"/>
    </location>
</feature>
<evidence type="ECO:0000313" key="3">
    <source>
        <dbReference type="Proteomes" id="UP000310760"/>
    </source>
</evidence>
<feature type="transmembrane region" description="Helical" evidence="1">
    <location>
        <begin position="62"/>
        <end position="83"/>
    </location>
</feature>
<keyword evidence="1" id="KW-1133">Transmembrane helix</keyword>
<protein>
    <submittedName>
        <fullName evidence="2">Uncharacterized protein</fullName>
    </submittedName>
</protein>
<keyword evidence="1" id="KW-0812">Transmembrane</keyword>
<evidence type="ECO:0000256" key="1">
    <source>
        <dbReference type="SAM" id="Phobius"/>
    </source>
</evidence>
<name>A0A4S2FI27_9BACT</name>
<reference evidence="2 3" key="1">
    <citation type="submission" date="2019-04" db="EMBL/GenBank/DDBJ databases">
        <title>Microbes associate with the intestines of laboratory mice.</title>
        <authorList>
            <person name="Navarre W."/>
            <person name="Wong E."/>
            <person name="Huang K."/>
            <person name="Tropini C."/>
            <person name="Ng K."/>
            <person name="Yu B."/>
        </authorList>
    </citation>
    <scope>NUCLEOTIDE SEQUENCE [LARGE SCALE GENOMIC DNA]</scope>
    <source>
        <strain evidence="2 3">NM22_B1</strain>
    </source>
</reference>
<dbReference type="EMBL" id="SRYJ01000039">
    <property type="protein sequence ID" value="TGY68523.1"/>
    <property type="molecule type" value="Genomic_DNA"/>
</dbReference>
<dbReference type="AlphaFoldDB" id="A0A4S2FI27"/>
<feature type="transmembrane region" description="Helical" evidence="1">
    <location>
        <begin position="38"/>
        <end position="57"/>
    </location>
</feature>
<comment type="caution">
    <text evidence="2">The sequence shown here is derived from an EMBL/GenBank/DDBJ whole genome shotgun (WGS) entry which is preliminary data.</text>
</comment>
<accession>A0A4S2FI27</accession>
<sequence>MKLTDKRFWKFEGFTILYAGVLMLLELTIFGKSLTSEIVLFTIGWCCITSAITWPFANGKHWFAFGLIYEVIFILLLFAYLMIDGLIRGLLNWIDYLEMCVVFVFLIAVVCFIPSMILAFVGYHLFNKNIANTEKTIMIDITGKYNQEKESTITNADKAPI</sequence>
<organism evidence="2 3">
    <name type="scientific">Phocaeicola sartorii</name>
    <dbReference type="NCBI Taxonomy" id="671267"/>
    <lineage>
        <taxon>Bacteria</taxon>
        <taxon>Pseudomonadati</taxon>
        <taxon>Bacteroidota</taxon>
        <taxon>Bacteroidia</taxon>
        <taxon>Bacteroidales</taxon>
        <taxon>Bacteroidaceae</taxon>
        <taxon>Phocaeicola</taxon>
    </lineage>
</organism>
<dbReference type="Proteomes" id="UP000310760">
    <property type="component" value="Unassembled WGS sequence"/>
</dbReference>